<comment type="caution">
    <text evidence="2">The sequence shown here is derived from an EMBL/GenBank/DDBJ whole genome shotgun (WGS) entry which is preliminary data.</text>
</comment>
<dbReference type="Proteomes" id="UP000018721">
    <property type="component" value="Unassembled WGS sequence"/>
</dbReference>
<organism evidence="2 3">
    <name type="scientific">Phytophthora nicotianae P1569</name>
    <dbReference type="NCBI Taxonomy" id="1317065"/>
    <lineage>
        <taxon>Eukaryota</taxon>
        <taxon>Sar</taxon>
        <taxon>Stramenopiles</taxon>
        <taxon>Oomycota</taxon>
        <taxon>Peronosporomycetes</taxon>
        <taxon>Peronosporales</taxon>
        <taxon>Peronosporaceae</taxon>
        <taxon>Phytophthora</taxon>
    </lineage>
</organism>
<gene>
    <name evidence="2" type="ORF">F443_23232</name>
</gene>
<feature type="compositionally biased region" description="Basic residues" evidence="1">
    <location>
        <begin position="23"/>
        <end position="40"/>
    </location>
</feature>
<dbReference type="AlphaFoldDB" id="V9DSL4"/>
<evidence type="ECO:0000256" key="1">
    <source>
        <dbReference type="SAM" id="MobiDB-lite"/>
    </source>
</evidence>
<dbReference type="EMBL" id="ANIZ01004965">
    <property type="protein sequence ID" value="ETI29656.1"/>
    <property type="molecule type" value="Genomic_DNA"/>
</dbReference>
<evidence type="ECO:0000313" key="2">
    <source>
        <dbReference type="EMBL" id="ETI29656.1"/>
    </source>
</evidence>
<name>V9DSL4_PHYNI</name>
<protein>
    <submittedName>
        <fullName evidence="2">Uncharacterized protein</fullName>
    </submittedName>
</protein>
<sequence>MECRAKLRRRGALTCRDLMHLGQRHLQKQKPRQSRVHSRDHRAVGAKPTFRCDETGGSDYAVAPALPSVSPSSRGDMQDFTCLSERGLRGLQCEEQRCKQHSKRCGRSLPSSHLKVDLVIFGNIGNIGGFSQNR</sequence>
<dbReference type="HOGENOM" id="CLU_1900365_0_0_1"/>
<reference evidence="2 3" key="1">
    <citation type="submission" date="2013-11" db="EMBL/GenBank/DDBJ databases">
        <title>The Genome Sequence of Phytophthora parasitica P1569.</title>
        <authorList>
            <consortium name="The Broad Institute Genomics Platform"/>
            <person name="Russ C."/>
            <person name="Tyler B."/>
            <person name="Panabieres F."/>
            <person name="Shan W."/>
            <person name="Tripathy S."/>
            <person name="Grunwald N."/>
            <person name="Machado M."/>
            <person name="Johnson C.S."/>
            <person name="Arredondo F."/>
            <person name="Hong C."/>
            <person name="Coffey M."/>
            <person name="Young S.K."/>
            <person name="Zeng Q."/>
            <person name="Gargeya S."/>
            <person name="Fitzgerald M."/>
            <person name="Abouelleil A."/>
            <person name="Alvarado L."/>
            <person name="Chapman S.B."/>
            <person name="Gainer-Dewar J."/>
            <person name="Goldberg J."/>
            <person name="Griggs A."/>
            <person name="Gujja S."/>
            <person name="Hansen M."/>
            <person name="Howarth C."/>
            <person name="Imamovic A."/>
            <person name="Ireland A."/>
            <person name="Larimer J."/>
            <person name="McCowan C."/>
            <person name="Murphy C."/>
            <person name="Pearson M."/>
            <person name="Poon T.W."/>
            <person name="Priest M."/>
            <person name="Roberts A."/>
            <person name="Saif S."/>
            <person name="Shea T."/>
            <person name="Sykes S."/>
            <person name="Wortman J."/>
            <person name="Nusbaum C."/>
            <person name="Birren B."/>
        </authorList>
    </citation>
    <scope>NUCLEOTIDE SEQUENCE [LARGE SCALE GENOMIC DNA]</scope>
    <source>
        <strain evidence="2 3">P1569</strain>
    </source>
</reference>
<feature type="region of interest" description="Disordered" evidence="1">
    <location>
        <begin position="23"/>
        <end position="57"/>
    </location>
</feature>
<proteinExistence type="predicted"/>
<accession>V9DSL4</accession>
<evidence type="ECO:0000313" key="3">
    <source>
        <dbReference type="Proteomes" id="UP000018721"/>
    </source>
</evidence>
<keyword evidence="3" id="KW-1185">Reference proteome</keyword>